<keyword evidence="14" id="KW-1185">Reference proteome</keyword>
<feature type="transmembrane region" description="Helical" evidence="10">
    <location>
        <begin position="20"/>
        <end position="36"/>
    </location>
</feature>
<evidence type="ECO:0000256" key="2">
    <source>
        <dbReference type="ARBA" id="ARBA00004141"/>
    </source>
</evidence>
<organism evidence="13 14">
    <name type="scientific">Beggiatoa alba B18LD</name>
    <dbReference type="NCBI Taxonomy" id="395493"/>
    <lineage>
        <taxon>Bacteria</taxon>
        <taxon>Pseudomonadati</taxon>
        <taxon>Pseudomonadota</taxon>
        <taxon>Gammaproteobacteria</taxon>
        <taxon>Thiotrichales</taxon>
        <taxon>Thiotrichaceae</taxon>
        <taxon>Beggiatoa</taxon>
    </lineage>
</organism>
<dbReference type="InterPro" id="IPR035965">
    <property type="entry name" value="PAS-like_dom_sf"/>
</dbReference>
<dbReference type="SUPFAM" id="SSF55785">
    <property type="entry name" value="PYP-like sensor domain (PAS domain)"/>
    <property type="match status" value="2"/>
</dbReference>
<dbReference type="Pfam" id="PF02518">
    <property type="entry name" value="HATPase_c"/>
    <property type="match status" value="1"/>
</dbReference>
<gene>
    <name evidence="13" type="ORF">BegalDRAFT_2389</name>
</gene>
<dbReference type="OrthoDB" id="9797243at2"/>
<dbReference type="InterPro" id="IPR003661">
    <property type="entry name" value="HisK_dim/P_dom"/>
</dbReference>
<dbReference type="eggNOG" id="COG2205">
    <property type="taxonomic scope" value="Bacteria"/>
</dbReference>
<comment type="catalytic activity">
    <reaction evidence="1">
        <text>ATP + protein L-histidine = ADP + protein N-phospho-L-histidine.</text>
        <dbReference type="EC" id="2.7.13.3"/>
    </reaction>
</comment>
<dbReference type="InterPro" id="IPR005467">
    <property type="entry name" value="His_kinase_dom"/>
</dbReference>
<dbReference type="EC" id="2.7.13.3" evidence="3"/>
<dbReference type="Gene3D" id="3.30.565.10">
    <property type="entry name" value="Histidine kinase-like ATPase, C-terminal domain"/>
    <property type="match status" value="1"/>
</dbReference>
<evidence type="ECO:0000313" key="13">
    <source>
        <dbReference type="EMBL" id="EIJ43240.1"/>
    </source>
</evidence>
<dbReference type="HOGENOM" id="CLU_332533_0_0_6"/>
<dbReference type="SUPFAM" id="SSF47384">
    <property type="entry name" value="Homodimeric domain of signal transducing histidine kinase"/>
    <property type="match status" value="1"/>
</dbReference>
<evidence type="ECO:0000256" key="7">
    <source>
        <dbReference type="ARBA" id="ARBA00022777"/>
    </source>
</evidence>
<dbReference type="GO" id="GO:0000155">
    <property type="term" value="F:phosphorelay sensor kinase activity"/>
    <property type="evidence" value="ECO:0007669"/>
    <property type="project" value="InterPro"/>
</dbReference>
<dbReference type="InterPro" id="IPR000014">
    <property type="entry name" value="PAS"/>
</dbReference>
<comment type="subcellular location">
    <subcellularLocation>
        <location evidence="2">Membrane</location>
        <topology evidence="2">Multi-pass membrane protein</topology>
    </subcellularLocation>
</comment>
<dbReference type="InterPro" id="IPR000700">
    <property type="entry name" value="PAS-assoc_C"/>
</dbReference>
<accession>I3CHZ7</accession>
<dbReference type="SMART" id="SM00388">
    <property type="entry name" value="HisKA"/>
    <property type="match status" value="1"/>
</dbReference>
<dbReference type="PROSITE" id="PS50109">
    <property type="entry name" value="HIS_KIN"/>
    <property type="match status" value="1"/>
</dbReference>
<evidence type="ECO:0000259" key="11">
    <source>
        <dbReference type="PROSITE" id="PS50109"/>
    </source>
</evidence>
<dbReference type="CDD" id="cd00130">
    <property type="entry name" value="PAS"/>
    <property type="match status" value="1"/>
</dbReference>
<evidence type="ECO:0000256" key="10">
    <source>
        <dbReference type="SAM" id="Phobius"/>
    </source>
</evidence>
<keyword evidence="8 10" id="KW-1133">Transmembrane helix</keyword>
<dbReference type="EMBL" id="JH600070">
    <property type="protein sequence ID" value="EIJ43240.1"/>
    <property type="molecule type" value="Genomic_DNA"/>
</dbReference>
<dbReference type="PROSITE" id="PS50113">
    <property type="entry name" value="PAC"/>
    <property type="match status" value="1"/>
</dbReference>
<dbReference type="InterPro" id="IPR001610">
    <property type="entry name" value="PAC"/>
</dbReference>
<dbReference type="AlphaFoldDB" id="I3CHZ7"/>
<dbReference type="GO" id="GO:0009927">
    <property type="term" value="F:histidine phosphotransfer kinase activity"/>
    <property type="evidence" value="ECO:0007669"/>
    <property type="project" value="TreeGrafter"/>
</dbReference>
<evidence type="ECO:0000256" key="9">
    <source>
        <dbReference type="ARBA" id="ARBA00023136"/>
    </source>
</evidence>
<dbReference type="InterPro" id="IPR029095">
    <property type="entry name" value="NarX-like_N"/>
</dbReference>
<keyword evidence="6 10" id="KW-0812">Transmembrane</keyword>
<dbReference type="CDD" id="cd00082">
    <property type="entry name" value="HisKA"/>
    <property type="match status" value="1"/>
</dbReference>
<dbReference type="PANTHER" id="PTHR43047">
    <property type="entry name" value="TWO-COMPONENT HISTIDINE PROTEIN KINASE"/>
    <property type="match status" value="1"/>
</dbReference>
<dbReference type="SMART" id="SM00086">
    <property type="entry name" value="PAC"/>
    <property type="match status" value="2"/>
</dbReference>
<dbReference type="Proteomes" id="UP000005744">
    <property type="component" value="Unassembled WGS sequence"/>
</dbReference>
<evidence type="ECO:0000259" key="12">
    <source>
        <dbReference type="PROSITE" id="PS50113"/>
    </source>
</evidence>
<feature type="domain" description="PAC" evidence="12">
    <location>
        <begin position="471"/>
        <end position="523"/>
    </location>
</feature>
<reference evidence="13 14" key="1">
    <citation type="submission" date="2011-11" db="EMBL/GenBank/DDBJ databases">
        <title>Improved High-Quality Draft sequence of Beggiatoa alba B18lD.</title>
        <authorList>
            <consortium name="US DOE Joint Genome Institute"/>
            <person name="Lucas S."/>
            <person name="Han J."/>
            <person name="Lapidus A."/>
            <person name="Cheng J.-F."/>
            <person name="Goodwin L."/>
            <person name="Pitluck S."/>
            <person name="Peters L."/>
            <person name="Mikhailova N."/>
            <person name="Held B."/>
            <person name="Detter J.C."/>
            <person name="Han C."/>
            <person name="Tapia R."/>
            <person name="Land M."/>
            <person name="Hauser L."/>
            <person name="Kyrpides N."/>
            <person name="Ivanova N."/>
            <person name="Pagani I."/>
            <person name="Samuel K."/>
            <person name="Teske A."/>
            <person name="Mueller J."/>
            <person name="Woyke T."/>
        </authorList>
    </citation>
    <scope>NUCLEOTIDE SEQUENCE [LARGE SCALE GENOMIC DNA]</scope>
    <source>
        <strain evidence="13 14">B18LD</strain>
    </source>
</reference>
<dbReference type="Gene3D" id="1.10.287.130">
    <property type="match status" value="1"/>
</dbReference>
<feature type="domain" description="Histidine kinase" evidence="11">
    <location>
        <begin position="541"/>
        <end position="756"/>
    </location>
</feature>
<evidence type="ECO:0000256" key="6">
    <source>
        <dbReference type="ARBA" id="ARBA00022692"/>
    </source>
</evidence>
<protein>
    <recommendedName>
        <fullName evidence="3">histidine kinase</fullName>
        <ecNumber evidence="3">2.7.13.3</ecNumber>
    </recommendedName>
</protein>
<dbReference type="Pfam" id="PF08447">
    <property type="entry name" value="PAS_3"/>
    <property type="match status" value="1"/>
</dbReference>
<proteinExistence type="predicted"/>
<dbReference type="InterPro" id="IPR004358">
    <property type="entry name" value="Sig_transdc_His_kin-like_C"/>
</dbReference>
<dbReference type="InterPro" id="IPR036890">
    <property type="entry name" value="HATPase_C_sf"/>
</dbReference>
<dbReference type="PRINTS" id="PR00344">
    <property type="entry name" value="BCTRLSENSOR"/>
</dbReference>
<feature type="transmembrane region" description="Helical" evidence="10">
    <location>
        <begin position="201"/>
        <end position="222"/>
    </location>
</feature>
<dbReference type="Gene3D" id="3.30.450.20">
    <property type="entry name" value="PAS domain"/>
    <property type="match status" value="3"/>
</dbReference>
<keyword evidence="4" id="KW-0597">Phosphoprotein</keyword>
<keyword evidence="5" id="KW-0808">Transferase</keyword>
<dbReference type="InterPro" id="IPR036097">
    <property type="entry name" value="HisK_dim/P_sf"/>
</dbReference>
<name>I3CHZ7_9GAMM</name>
<sequence>MLNRYIDEQSRWVSHIKRLSYVYFFIFIFILGVLVVKQSIIQFFLSLQTKDAVVINTAGKQRMYSQRIIKTIFVLSIHEDDDVWQEEWAILKTDFSHWQMSHYSLKTAYTILGLTINSSAAIKTLFVALEPDYIVLATQINVIVNALASDGKSAFSTPMVKVALDKLLRGESLYLAGMNAIVAQYEKEAIEHVSFFRNVSFFLDVFVILLVAILGWLLFFPFSRQLIRNLVAFQTAKNLLQQSQARLLESQAVAQIGNWEIDLKNNKLAWSEQVFNLFERDPLLGEPDYASNMRYYLPESYQRFENEINLAVQRQEARRLTLQVKLPSGRMAYHDVFIKPIKSVETNQVIKLFGTVQDVTVRCHIENALRQSETRLLSAQKIAQLGYWEKEVATGLEYWSDEMFQILGLPIESYNFQQALLARLVAPEDYAMLLESFLKPSHDLLERAVHPDDRAAFMAMFAELALKKVPQSMEFRIIRTDGSLRYLQAFNQCIVGERGNTLWLMGTVQDITQQKLVEQALVQAKEQAELANRARNLFLASMSHELRTPLNAILGFSQLLLLDNQLNRETASNLSLIKESGEHLLQLINDILEMAKIEAGKVVMEKHQVDLHHLCNVVKHLFLPLAKKKGIVLQIGLQNVPVFIKTDGDKLRQVLMKLVDNAIKVTQQGCVTLSIDGTEETTVHFQVMDTGMGIAEQVLPTLFTAFQSSAKKQAQEGMRLGLFISQQFVQLLGGKLSVESRIGYGSTFSFTLPIELNDSHVIEMQGRDNIVDKTKKVVTESSTIEVDTQNTEEGVFTTLLAENSSEWLIACKQAVLAANLDELLLLIEQIKESQPVLANRLKQCAQNYDYDYIEFLLNRI</sequence>
<dbReference type="SUPFAM" id="SSF55874">
    <property type="entry name" value="ATPase domain of HSP90 chaperone/DNA topoisomerase II/histidine kinase"/>
    <property type="match status" value="1"/>
</dbReference>
<evidence type="ECO:0000256" key="4">
    <source>
        <dbReference type="ARBA" id="ARBA00022553"/>
    </source>
</evidence>
<dbReference type="NCBIfam" id="TIGR00229">
    <property type="entry name" value="sensory_box"/>
    <property type="match status" value="1"/>
</dbReference>
<dbReference type="InterPro" id="IPR013655">
    <property type="entry name" value="PAS_fold_3"/>
</dbReference>
<dbReference type="SMART" id="SM00387">
    <property type="entry name" value="HATPase_c"/>
    <property type="match status" value="1"/>
</dbReference>
<dbReference type="InterPro" id="IPR003594">
    <property type="entry name" value="HATPase_dom"/>
</dbReference>
<dbReference type="RefSeq" id="WP_002690252.1">
    <property type="nucleotide sequence ID" value="NZ_JH600070.1"/>
</dbReference>
<evidence type="ECO:0000256" key="8">
    <source>
        <dbReference type="ARBA" id="ARBA00022989"/>
    </source>
</evidence>
<dbReference type="GO" id="GO:0005886">
    <property type="term" value="C:plasma membrane"/>
    <property type="evidence" value="ECO:0007669"/>
    <property type="project" value="TreeGrafter"/>
</dbReference>
<dbReference type="Pfam" id="PF00512">
    <property type="entry name" value="HisKA"/>
    <property type="match status" value="1"/>
</dbReference>
<dbReference type="Pfam" id="PF13675">
    <property type="entry name" value="PilJ"/>
    <property type="match status" value="1"/>
</dbReference>
<evidence type="ECO:0000313" key="14">
    <source>
        <dbReference type="Proteomes" id="UP000005744"/>
    </source>
</evidence>
<dbReference type="STRING" id="395493.BegalDRAFT_2389"/>
<keyword evidence="7" id="KW-0418">Kinase</keyword>
<dbReference type="PANTHER" id="PTHR43047:SF72">
    <property type="entry name" value="OSMOSENSING HISTIDINE PROTEIN KINASE SLN1"/>
    <property type="match status" value="1"/>
</dbReference>
<evidence type="ECO:0000256" key="5">
    <source>
        <dbReference type="ARBA" id="ARBA00022679"/>
    </source>
</evidence>
<evidence type="ECO:0000256" key="1">
    <source>
        <dbReference type="ARBA" id="ARBA00000085"/>
    </source>
</evidence>
<evidence type="ECO:0000256" key="3">
    <source>
        <dbReference type="ARBA" id="ARBA00012438"/>
    </source>
</evidence>
<keyword evidence="9 10" id="KW-0472">Membrane</keyword>